<dbReference type="GO" id="GO:0003677">
    <property type="term" value="F:DNA binding"/>
    <property type="evidence" value="ECO:0007669"/>
    <property type="project" value="UniProtKB-KW"/>
</dbReference>
<dbReference type="InterPro" id="IPR000119">
    <property type="entry name" value="Hist_DNA-bd"/>
</dbReference>
<dbReference type="CDD" id="cd13834">
    <property type="entry name" value="HU_like"/>
    <property type="match status" value="1"/>
</dbReference>
<gene>
    <name evidence="12" type="ORF">SCE1572_48330</name>
</gene>
<evidence type="ECO:0000256" key="8">
    <source>
        <dbReference type="ARBA" id="ARBA00033120"/>
    </source>
</evidence>
<dbReference type="AlphaFoldDB" id="S4YBA9"/>
<evidence type="ECO:0000256" key="2">
    <source>
        <dbReference type="ARBA" id="ARBA00010529"/>
    </source>
</evidence>
<comment type="similarity">
    <text evidence="2 11">Belongs to the bacterial histone-like protein family.</text>
</comment>
<dbReference type="SUPFAM" id="SSF47729">
    <property type="entry name" value="IHF-like DNA-binding proteins"/>
    <property type="match status" value="1"/>
</dbReference>
<dbReference type="GO" id="GO:0006260">
    <property type="term" value="P:DNA replication"/>
    <property type="evidence" value="ECO:0007669"/>
    <property type="project" value="UniProtKB-KW"/>
</dbReference>
<dbReference type="Pfam" id="PF00216">
    <property type="entry name" value="Bac_DNA_binding"/>
    <property type="match status" value="1"/>
</dbReference>
<evidence type="ECO:0000256" key="6">
    <source>
        <dbReference type="ARBA" id="ARBA00022921"/>
    </source>
</evidence>
<comment type="subcellular location">
    <subcellularLocation>
        <location evidence="1">Virion</location>
    </subcellularLocation>
</comment>
<evidence type="ECO:0000256" key="5">
    <source>
        <dbReference type="ARBA" id="ARBA00022705"/>
    </source>
</evidence>
<dbReference type="EMBL" id="CP003969">
    <property type="protein sequence ID" value="AGP41625.1"/>
    <property type="molecule type" value="Genomic_DNA"/>
</dbReference>
<protein>
    <recommendedName>
        <fullName evidence="4">Viral histone-like protein</fullName>
    </recommendedName>
    <alternativeName>
        <fullName evidence="9">DNA-binding protein pA104R</fullName>
    </alternativeName>
    <alternativeName>
        <fullName evidence="8">pA104R</fullName>
    </alternativeName>
</protein>
<evidence type="ECO:0000256" key="3">
    <source>
        <dbReference type="ARBA" id="ARBA00011738"/>
    </source>
</evidence>
<accession>S4YBA9</accession>
<reference evidence="12 13" key="1">
    <citation type="journal article" date="2013" name="Sci. Rep.">
        <title>Extraordinary expansion of a Sorangium cellulosum genome from an alkaline milieu.</title>
        <authorList>
            <person name="Han K."/>
            <person name="Li Z.F."/>
            <person name="Peng R."/>
            <person name="Zhu L.P."/>
            <person name="Zhou T."/>
            <person name="Wang L.G."/>
            <person name="Li S.G."/>
            <person name="Zhang X.B."/>
            <person name="Hu W."/>
            <person name="Wu Z.H."/>
            <person name="Qin N."/>
            <person name="Li Y.Z."/>
        </authorList>
    </citation>
    <scope>NUCLEOTIDE SEQUENCE [LARGE SCALE GENOMIC DNA]</scope>
    <source>
        <strain evidence="12 13">So0157-2</strain>
    </source>
</reference>
<evidence type="ECO:0000256" key="11">
    <source>
        <dbReference type="RuleBase" id="RU003939"/>
    </source>
</evidence>
<evidence type="ECO:0000256" key="9">
    <source>
        <dbReference type="ARBA" id="ARBA00033227"/>
    </source>
</evidence>
<proteinExistence type="inferred from homology"/>
<dbReference type="eggNOG" id="COG0776">
    <property type="taxonomic scope" value="Bacteria"/>
</dbReference>
<dbReference type="InterPro" id="IPR010992">
    <property type="entry name" value="IHF-like_DNA-bd_dom_sf"/>
</dbReference>
<sequence length="113" mass="12338">MNMAAKKTDGKKSTSLSKSALINAVVEANENEISRKQVKAILEALTDIAYKELKKNGIFTMPGFAKFRVVKKPATKAREGINPFTKQPMTFAAKPASKSVRARPIKAIKDSLS</sequence>
<evidence type="ECO:0000313" key="12">
    <source>
        <dbReference type="EMBL" id="AGP41625.1"/>
    </source>
</evidence>
<dbReference type="PANTHER" id="PTHR33175">
    <property type="entry name" value="DNA-BINDING PROTEIN HU"/>
    <property type="match status" value="1"/>
</dbReference>
<name>S4YBA9_SORCE</name>
<evidence type="ECO:0000256" key="7">
    <source>
        <dbReference type="ARBA" id="ARBA00023125"/>
    </source>
</evidence>
<dbReference type="PANTHER" id="PTHR33175:SF13">
    <property type="entry name" value="HISTONE-LIKE PROTEIN"/>
    <property type="match status" value="1"/>
</dbReference>
<dbReference type="Gene3D" id="4.10.520.10">
    <property type="entry name" value="IHF-like DNA-binding proteins"/>
    <property type="match status" value="1"/>
</dbReference>
<evidence type="ECO:0000313" key="13">
    <source>
        <dbReference type="Proteomes" id="UP000014803"/>
    </source>
</evidence>
<dbReference type="GO" id="GO:0030527">
    <property type="term" value="F:structural constituent of chromatin"/>
    <property type="evidence" value="ECO:0007669"/>
    <property type="project" value="InterPro"/>
</dbReference>
<dbReference type="Proteomes" id="UP000014803">
    <property type="component" value="Chromosome"/>
</dbReference>
<dbReference type="STRING" id="1254432.SCE1572_48330"/>
<evidence type="ECO:0000256" key="1">
    <source>
        <dbReference type="ARBA" id="ARBA00004328"/>
    </source>
</evidence>
<dbReference type="KEGG" id="scu:SCE1572_48330"/>
<dbReference type="SMART" id="SM00411">
    <property type="entry name" value="BHL"/>
    <property type="match status" value="1"/>
</dbReference>
<dbReference type="PATRIC" id="fig|1254432.3.peg.10902"/>
<comment type="subunit">
    <text evidence="3">Homodimer.</text>
</comment>
<dbReference type="GO" id="GO:0005829">
    <property type="term" value="C:cytosol"/>
    <property type="evidence" value="ECO:0007669"/>
    <property type="project" value="TreeGrafter"/>
</dbReference>
<dbReference type="HOGENOM" id="CLU_105066_0_2_7"/>
<comment type="function">
    <text evidence="10">DNA-binding protein that plays a critical role in nucleoid compaction, genome replication and DNA replication and transcription. Binds to both ssDNA and dsDNA with a binding site covering about 15 nucleotides. Displays DNA-supercoiling activity only when associated with the viral DNA topoisomerase 2.</text>
</comment>
<keyword evidence="7 12" id="KW-0238">DNA-binding</keyword>
<keyword evidence="6" id="KW-0426">Late protein</keyword>
<evidence type="ECO:0000256" key="10">
    <source>
        <dbReference type="ARBA" id="ARBA00046140"/>
    </source>
</evidence>
<keyword evidence="5" id="KW-0235">DNA replication</keyword>
<evidence type="ECO:0000256" key="4">
    <source>
        <dbReference type="ARBA" id="ARBA00016145"/>
    </source>
</evidence>
<organism evidence="12 13">
    <name type="scientific">Sorangium cellulosum So0157-2</name>
    <dbReference type="NCBI Taxonomy" id="1254432"/>
    <lineage>
        <taxon>Bacteria</taxon>
        <taxon>Pseudomonadati</taxon>
        <taxon>Myxococcota</taxon>
        <taxon>Polyangia</taxon>
        <taxon>Polyangiales</taxon>
        <taxon>Polyangiaceae</taxon>
        <taxon>Sorangium</taxon>
    </lineage>
</organism>